<comment type="caution">
    <text evidence="3">The sequence shown here is derived from an EMBL/GenBank/DDBJ whole genome shotgun (WGS) entry which is preliminary data.</text>
</comment>
<keyword evidence="2" id="KW-1133">Transmembrane helix</keyword>
<dbReference type="Proteomes" id="UP000623010">
    <property type="component" value="Unassembled WGS sequence"/>
</dbReference>
<feature type="transmembrane region" description="Helical" evidence="2">
    <location>
        <begin position="67"/>
        <end position="85"/>
    </location>
</feature>
<organism evidence="3 4">
    <name type="scientific">Streptomyces echinoruber</name>
    <dbReference type="NCBI Taxonomy" id="68898"/>
    <lineage>
        <taxon>Bacteria</taxon>
        <taxon>Bacillati</taxon>
        <taxon>Actinomycetota</taxon>
        <taxon>Actinomycetes</taxon>
        <taxon>Kitasatosporales</taxon>
        <taxon>Streptomycetaceae</taxon>
        <taxon>Streptomyces</taxon>
    </lineage>
</organism>
<evidence type="ECO:0000256" key="2">
    <source>
        <dbReference type="SAM" id="Phobius"/>
    </source>
</evidence>
<name>A0A918R2C4_9ACTN</name>
<feature type="transmembrane region" description="Helical" evidence="2">
    <location>
        <begin position="105"/>
        <end position="125"/>
    </location>
</feature>
<sequence length="208" mass="21722">MTESETTGTDTSGTETTETSGTEVAGAWTAETTGTGTTGTGTTRTETAGKPPRLLRPLRRCSWPERWLTRVLGAALSAAAYLACIPWDPRNRAAAPGAVNETSPVTMAGVAALAAVLLLLAAYFGHRDRFPAVPLLLVAVPPSALLYVSLRAHPPVEPDGLTGLWPLAWGFFTFLIAGGVLVGGAVGRALRPPDPEEAEEGVFSAGRW</sequence>
<feature type="transmembrane region" description="Helical" evidence="2">
    <location>
        <begin position="132"/>
        <end position="152"/>
    </location>
</feature>
<dbReference type="EMBL" id="BMWH01000004">
    <property type="protein sequence ID" value="GGZ79861.1"/>
    <property type="molecule type" value="Genomic_DNA"/>
</dbReference>
<keyword evidence="2" id="KW-0812">Transmembrane</keyword>
<reference evidence="3" key="2">
    <citation type="submission" date="2020-09" db="EMBL/GenBank/DDBJ databases">
        <authorList>
            <person name="Sun Q."/>
            <person name="Ohkuma M."/>
        </authorList>
    </citation>
    <scope>NUCLEOTIDE SEQUENCE</scope>
    <source>
        <strain evidence="3">JCM 5016</strain>
    </source>
</reference>
<evidence type="ECO:0000313" key="3">
    <source>
        <dbReference type="EMBL" id="GGZ79861.1"/>
    </source>
</evidence>
<evidence type="ECO:0000313" key="4">
    <source>
        <dbReference type="Proteomes" id="UP000623010"/>
    </source>
</evidence>
<feature type="transmembrane region" description="Helical" evidence="2">
    <location>
        <begin position="164"/>
        <end position="186"/>
    </location>
</feature>
<accession>A0A918R2C4</accession>
<evidence type="ECO:0000256" key="1">
    <source>
        <dbReference type="SAM" id="MobiDB-lite"/>
    </source>
</evidence>
<keyword evidence="4" id="KW-1185">Reference proteome</keyword>
<proteinExistence type="predicted"/>
<protein>
    <submittedName>
        <fullName evidence="3">Uncharacterized protein</fullName>
    </submittedName>
</protein>
<feature type="region of interest" description="Disordered" evidence="1">
    <location>
        <begin position="1"/>
        <end position="52"/>
    </location>
</feature>
<dbReference type="RefSeq" id="WP_308432457.1">
    <property type="nucleotide sequence ID" value="NZ_BMWH01000004.1"/>
</dbReference>
<reference evidence="3" key="1">
    <citation type="journal article" date="2014" name="Int. J. Syst. Evol. Microbiol.">
        <title>Complete genome sequence of Corynebacterium casei LMG S-19264T (=DSM 44701T), isolated from a smear-ripened cheese.</title>
        <authorList>
            <consortium name="US DOE Joint Genome Institute (JGI-PGF)"/>
            <person name="Walter F."/>
            <person name="Albersmeier A."/>
            <person name="Kalinowski J."/>
            <person name="Ruckert C."/>
        </authorList>
    </citation>
    <scope>NUCLEOTIDE SEQUENCE</scope>
    <source>
        <strain evidence="3">JCM 5016</strain>
    </source>
</reference>
<keyword evidence="2" id="KW-0472">Membrane</keyword>
<dbReference type="AlphaFoldDB" id="A0A918R2C4"/>
<gene>
    <name evidence="3" type="ORF">GCM10010389_16910</name>
</gene>